<dbReference type="EC" id="3.5.2.6" evidence="2"/>
<evidence type="ECO:0000313" key="7">
    <source>
        <dbReference type="EMBL" id="GAH11946.1"/>
    </source>
</evidence>
<evidence type="ECO:0000259" key="6">
    <source>
        <dbReference type="Pfam" id="PF03717"/>
    </source>
</evidence>
<dbReference type="GO" id="GO:0005886">
    <property type="term" value="C:plasma membrane"/>
    <property type="evidence" value="ECO:0007669"/>
    <property type="project" value="TreeGrafter"/>
</dbReference>
<dbReference type="Gene3D" id="3.90.1310.10">
    <property type="entry name" value="Penicillin-binding protein 2a (Domain 2)"/>
    <property type="match status" value="1"/>
</dbReference>
<dbReference type="PANTHER" id="PTHR30627">
    <property type="entry name" value="PEPTIDOGLYCAN D,D-TRANSPEPTIDASE"/>
    <property type="match status" value="1"/>
</dbReference>
<evidence type="ECO:0000256" key="2">
    <source>
        <dbReference type="ARBA" id="ARBA00012865"/>
    </source>
</evidence>
<dbReference type="Pfam" id="PF03717">
    <property type="entry name" value="PBP_dimer"/>
    <property type="match status" value="1"/>
</dbReference>
<protein>
    <recommendedName>
        <fullName evidence="2">beta-lactamase</fullName>
        <ecNumber evidence="2">3.5.2.6</ecNumber>
    </recommendedName>
</protein>
<organism evidence="7">
    <name type="scientific">marine sediment metagenome</name>
    <dbReference type="NCBI Taxonomy" id="412755"/>
    <lineage>
        <taxon>unclassified sequences</taxon>
        <taxon>metagenomes</taxon>
        <taxon>ecological metagenomes</taxon>
    </lineage>
</organism>
<name>X1CU12_9ZZZZ</name>
<proteinExistence type="predicted"/>
<evidence type="ECO:0000256" key="3">
    <source>
        <dbReference type="ARBA" id="ARBA00022729"/>
    </source>
</evidence>
<keyword evidence="5" id="KW-0046">Antibiotic resistance</keyword>
<dbReference type="SUPFAM" id="SSF56519">
    <property type="entry name" value="Penicillin binding protein dimerisation domain"/>
    <property type="match status" value="1"/>
</dbReference>
<feature type="domain" description="Penicillin-binding protein dimerisation" evidence="6">
    <location>
        <begin position="20"/>
        <end position="123"/>
    </location>
</feature>
<dbReference type="PANTHER" id="PTHR30627:SF6">
    <property type="entry name" value="BETA-LACTAMASE YBXI-RELATED"/>
    <property type="match status" value="1"/>
</dbReference>
<dbReference type="GO" id="GO:0008800">
    <property type="term" value="F:beta-lactamase activity"/>
    <property type="evidence" value="ECO:0007669"/>
    <property type="project" value="UniProtKB-EC"/>
</dbReference>
<keyword evidence="3" id="KW-0732">Signal</keyword>
<evidence type="ECO:0000256" key="1">
    <source>
        <dbReference type="ARBA" id="ARBA00001526"/>
    </source>
</evidence>
<evidence type="ECO:0000256" key="5">
    <source>
        <dbReference type="ARBA" id="ARBA00023251"/>
    </source>
</evidence>
<dbReference type="EMBL" id="BART01039231">
    <property type="protein sequence ID" value="GAH11946.1"/>
    <property type="molecule type" value="Genomic_DNA"/>
</dbReference>
<dbReference type="InterPro" id="IPR036138">
    <property type="entry name" value="PBP_dimer_sf"/>
</dbReference>
<sequence length="125" mass="13875">IKGAHFRFLAEGNRIRTKITPAPRGIIYAKNGQALVSNIPSFILEVTPQDLPTDEGERNSFLKKVSQWSEIPYAEISEKIKAAGAEPSILAENIEREKALILKEKLAGASGISVEERVTRRYLVD</sequence>
<accession>X1CU12</accession>
<dbReference type="GO" id="GO:0046677">
    <property type="term" value="P:response to antibiotic"/>
    <property type="evidence" value="ECO:0007669"/>
    <property type="project" value="UniProtKB-KW"/>
</dbReference>
<comment type="caution">
    <text evidence="7">The sequence shown here is derived from an EMBL/GenBank/DDBJ whole genome shotgun (WGS) entry which is preliminary data.</text>
</comment>
<reference evidence="7" key="1">
    <citation type="journal article" date="2014" name="Front. Microbiol.">
        <title>High frequency of phylogenetically diverse reductive dehalogenase-homologous genes in deep subseafloor sedimentary metagenomes.</title>
        <authorList>
            <person name="Kawai M."/>
            <person name="Futagami T."/>
            <person name="Toyoda A."/>
            <person name="Takaki Y."/>
            <person name="Nishi S."/>
            <person name="Hori S."/>
            <person name="Arai W."/>
            <person name="Tsubouchi T."/>
            <person name="Morono Y."/>
            <person name="Uchiyama I."/>
            <person name="Ito T."/>
            <person name="Fujiyama A."/>
            <person name="Inagaki F."/>
            <person name="Takami H."/>
        </authorList>
    </citation>
    <scope>NUCLEOTIDE SEQUENCE</scope>
    <source>
        <strain evidence="7">Expedition CK06-06</strain>
    </source>
</reference>
<feature type="non-terminal residue" evidence="7">
    <location>
        <position position="125"/>
    </location>
</feature>
<dbReference type="InterPro" id="IPR005311">
    <property type="entry name" value="PBP_dimer"/>
</dbReference>
<dbReference type="AlphaFoldDB" id="X1CU12"/>
<feature type="non-terminal residue" evidence="7">
    <location>
        <position position="1"/>
    </location>
</feature>
<dbReference type="InterPro" id="IPR050515">
    <property type="entry name" value="Beta-lactam/transpept"/>
</dbReference>
<dbReference type="GO" id="GO:0071555">
    <property type="term" value="P:cell wall organization"/>
    <property type="evidence" value="ECO:0007669"/>
    <property type="project" value="TreeGrafter"/>
</dbReference>
<keyword evidence="4" id="KW-0378">Hydrolase</keyword>
<comment type="catalytic activity">
    <reaction evidence="1">
        <text>a beta-lactam + H2O = a substituted beta-amino acid</text>
        <dbReference type="Rhea" id="RHEA:20401"/>
        <dbReference type="ChEBI" id="CHEBI:15377"/>
        <dbReference type="ChEBI" id="CHEBI:35627"/>
        <dbReference type="ChEBI" id="CHEBI:140347"/>
        <dbReference type="EC" id="3.5.2.6"/>
    </reaction>
</comment>
<evidence type="ECO:0000256" key="4">
    <source>
        <dbReference type="ARBA" id="ARBA00022801"/>
    </source>
</evidence>
<gene>
    <name evidence="7" type="ORF">S01H4_64600</name>
</gene>
<dbReference type="GO" id="GO:0008658">
    <property type="term" value="F:penicillin binding"/>
    <property type="evidence" value="ECO:0007669"/>
    <property type="project" value="InterPro"/>
</dbReference>